<reference evidence="3" key="1">
    <citation type="journal article" date="2017" name="Genome Biol.">
        <title>Comparative genomics reveals high biological diversity and specific adaptations in the industrially and medically important fungal genus Aspergillus.</title>
        <authorList>
            <person name="de Vries R.P."/>
            <person name="Riley R."/>
            <person name="Wiebenga A."/>
            <person name="Aguilar-Osorio G."/>
            <person name="Amillis S."/>
            <person name="Uchima C.A."/>
            <person name="Anderluh G."/>
            <person name="Asadollahi M."/>
            <person name="Askin M."/>
            <person name="Barry K."/>
            <person name="Battaglia E."/>
            <person name="Bayram O."/>
            <person name="Benocci T."/>
            <person name="Braus-Stromeyer S.A."/>
            <person name="Caldana C."/>
            <person name="Canovas D."/>
            <person name="Cerqueira G.C."/>
            <person name="Chen F."/>
            <person name="Chen W."/>
            <person name="Choi C."/>
            <person name="Clum A."/>
            <person name="Dos Santos R.A."/>
            <person name="Damasio A.R."/>
            <person name="Diallinas G."/>
            <person name="Emri T."/>
            <person name="Fekete E."/>
            <person name="Flipphi M."/>
            <person name="Freyberg S."/>
            <person name="Gallo A."/>
            <person name="Gournas C."/>
            <person name="Habgood R."/>
            <person name="Hainaut M."/>
            <person name="Harispe M.L."/>
            <person name="Henrissat B."/>
            <person name="Hilden K.S."/>
            <person name="Hope R."/>
            <person name="Hossain A."/>
            <person name="Karabika E."/>
            <person name="Karaffa L."/>
            <person name="Karanyi Z."/>
            <person name="Krasevec N."/>
            <person name="Kuo A."/>
            <person name="Kusch H."/>
            <person name="LaButti K."/>
            <person name="Lagendijk E.L."/>
            <person name="Lapidus A."/>
            <person name="Levasseur A."/>
            <person name="Lindquist E."/>
            <person name="Lipzen A."/>
            <person name="Logrieco A.F."/>
            <person name="MacCabe A."/>
            <person name="Maekelae M.R."/>
            <person name="Malavazi I."/>
            <person name="Melin P."/>
            <person name="Meyer V."/>
            <person name="Mielnichuk N."/>
            <person name="Miskei M."/>
            <person name="Molnar A.P."/>
            <person name="Mule G."/>
            <person name="Ngan C.Y."/>
            <person name="Orejas M."/>
            <person name="Orosz E."/>
            <person name="Ouedraogo J.P."/>
            <person name="Overkamp K.M."/>
            <person name="Park H.-S."/>
            <person name="Perrone G."/>
            <person name="Piumi F."/>
            <person name="Punt P.J."/>
            <person name="Ram A.F."/>
            <person name="Ramon A."/>
            <person name="Rauscher S."/>
            <person name="Record E."/>
            <person name="Riano-Pachon D.M."/>
            <person name="Robert V."/>
            <person name="Roehrig J."/>
            <person name="Ruller R."/>
            <person name="Salamov A."/>
            <person name="Salih N.S."/>
            <person name="Samson R.A."/>
            <person name="Sandor E."/>
            <person name="Sanguinetti M."/>
            <person name="Schuetze T."/>
            <person name="Sepcic K."/>
            <person name="Shelest E."/>
            <person name="Sherlock G."/>
            <person name="Sophianopoulou V."/>
            <person name="Squina F.M."/>
            <person name="Sun H."/>
            <person name="Susca A."/>
            <person name="Todd R.B."/>
            <person name="Tsang A."/>
            <person name="Unkles S.E."/>
            <person name="van de Wiele N."/>
            <person name="van Rossen-Uffink D."/>
            <person name="Oliveira J.V."/>
            <person name="Vesth T.C."/>
            <person name="Visser J."/>
            <person name="Yu J.-H."/>
            <person name="Zhou M."/>
            <person name="Andersen M.R."/>
            <person name="Archer D.B."/>
            <person name="Baker S.E."/>
            <person name="Benoit I."/>
            <person name="Brakhage A.A."/>
            <person name="Braus G.H."/>
            <person name="Fischer R."/>
            <person name="Frisvad J.C."/>
            <person name="Goldman G.H."/>
            <person name="Houbraken J."/>
            <person name="Oakley B."/>
            <person name="Pocsi I."/>
            <person name="Scazzocchio C."/>
            <person name="Seiboth B."/>
            <person name="vanKuyk P.A."/>
            <person name="Wortman J."/>
            <person name="Dyer P.S."/>
            <person name="Grigoriev I.V."/>
        </authorList>
    </citation>
    <scope>NUCLEOTIDE SEQUENCE [LARGE SCALE GENOMIC DNA]</scope>
    <source>
        <strain evidence="3">CBS 106.47</strain>
    </source>
</reference>
<keyword evidence="1" id="KW-1133">Transmembrane helix</keyword>
<evidence type="ECO:0000313" key="2">
    <source>
        <dbReference type="EMBL" id="OJZ82405.1"/>
    </source>
</evidence>
<keyword evidence="1" id="KW-0472">Membrane</keyword>
<name>A0A1M3T6P1_ASPLC</name>
<feature type="transmembrane region" description="Helical" evidence="1">
    <location>
        <begin position="41"/>
        <end position="65"/>
    </location>
</feature>
<organism evidence="2 3">
    <name type="scientific">Aspergillus luchuensis (strain CBS 106.47)</name>
    <dbReference type="NCBI Taxonomy" id="1137211"/>
    <lineage>
        <taxon>Eukaryota</taxon>
        <taxon>Fungi</taxon>
        <taxon>Dikarya</taxon>
        <taxon>Ascomycota</taxon>
        <taxon>Pezizomycotina</taxon>
        <taxon>Eurotiomycetes</taxon>
        <taxon>Eurotiomycetidae</taxon>
        <taxon>Eurotiales</taxon>
        <taxon>Aspergillaceae</taxon>
        <taxon>Aspergillus</taxon>
        <taxon>Aspergillus subgen. Circumdati</taxon>
    </lineage>
</organism>
<proteinExistence type="predicted"/>
<evidence type="ECO:0000313" key="3">
    <source>
        <dbReference type="Proteomes" id="UP000184063"/>
    </source>
</evidence>
<evidence type="ECO:0000256" key="1">
    <source>
        <dbReference type="SAM" id="Phobius"/>
    </source>
</evidence>
<keyword evidence="1" id="KW-0812">Transmembrane</keyword>
<dbReference type="EMBL" id="KV878248">
    <property type="protein sequence ID" value="OJZ82405.1"/>
    <property type="molecule type" value="Genomic_DNA"/>
</dbReference>
<dbReference type="Proteomes" id="UP000184063">
    <property type="component" value="Unassembled WGS sequence"/>
</dbReference>
<dbReference type="AlphaFoldDB" id="A0A1M3T6P1"/>
<sequence>MVVKPRMGPRSTESAGCQSQRPGFCGCIHFETTNTTQRPSFAFTVACLLAVYFFLCNLHSMLYMFELDSFPITYIVDDPTVYLLYPIRIPNP</sequence>
<protein>
    <submittedName>
        <fullName evidence="2">Uncharacterized protein</fullName>
    </submittedName>
</protein>
<dbReference type="VEuPathDB" id="FungiDB:ASPFODRAFT_355349"/>
<accession>A0A1M3T6P1</accession>
<gene>
    <name evidence="2" type="ORF">ASPFODRAFT_355349</name>
</gene>